<evidence type="ECO:0000313" key="1">
    <source>
        <dbReference type="EMBL" id="CAG7727836.1"/>
    </source>
</evidence>
<accession>A0A8J2P8H9</accession>
<proteinExistence type="predicted"/>
<dbReference type="AlphaFoldDB" id="A0A8J2P8H9"/>
<name>A0A8J2P8H9_9HEXA</name>
<organism evidence="1 2">
    <name type="scientific">Allacma fusca</name>
    <dbReference type="NCBI Taxonomy" id="39272"/>
    <lineage>
        <taxon>Eukaryota</taxon>
        <taxon>Metazoa</taxon>
        <taxon>Ecdysozoa</taxon>
        <taxon>Arthropoda</taxon>
        <taxon>Hexapoda</taxon>
        <taxon>Collembola</taxon>
        <taxon>Symphypleona</taxon>
        <taxon>Sminthuridae</taxon>
        <taxon>Allacma</taxon>
    </lineage>
</organism>
<reference evidence="1" key="1">
    <citation type="submission" date="2021-06" db="EMBL/GenBank/DDBJ databases">
        <authorList>
            <person name="Hodson N. C."/>
            <person name="Mongue J. A."/>
            <person name="Jaron S. K."/>
        </authorList>
    </citation>
    <scope>NUCLEOTIDE SEQUENCE</scope>
</reference>
<dbReference type="EMBL" id="CAJVCH010154047">
    <property type="protein sequence ID" value="CAG7727836.1"/>
    <property type="molecule type" value="Genomic_DNA"/>
</dbReference>
<dbReference type="Proteomes" id="UP000708208">
    <property type="component" value="Unassembled WGS sequence"/>
</dbReference>
<evidence type="ECO:0000313" key="2">
    <source>
        <dbReference type="Proteomes" id="UP000708208"/>
    </source>
</evidence>
<gene>
    <name evidence="1" type="ORF">AFUS01_LOCUS16655</name>
</gene>
<comment type="caution">
    <text evidence="1">The sequence shown here is derived from an EMBL/GenBank/DDBJ whole genome shotgun (WGS) entry which is preliminary data.</text>
</comment>
<keyword evidence="2" id="KW-1185">Reference proteome</keyword>
<protein>
    <submittedName>
        <fullName evidence="1">Uncharacterized protein</fullName>
    </submittedName>
</protein>
<sequence>MKKRWLGHYWTLLDAIEDAEEREYDLDNRVVGSRNAEVKFLITSIICLKCPKNVIRALRCYCFHHPTMMAAM</sequence>